<gene>
    <name evidence="2" type="ORF">SAMN04488085_102295</name>
</gene>
<dbReference type="EMBL" id="FOSW01000002">
    <property type="protein sequence ID" value="SFK57277.1"/>
    <property type="molecule type" value="Genomic_DNA"/>
</dbReference>
<evidence type="ECO:0000256" key="1">
    <source>
        <dbReference type="SAM" id="MobiDB-lite"/>
    </source>
</evidence>
<keyword evidence="3" id="KW-1185">Reference proteome</keyword>
<dbReference type="RefSeq" id="WP_091321544.1">
    <property type="nucleotide sequence ID" value="NZ_FOSW01000002.1"/>
</dbReference>
<feature type="compositionally biased region" description="Basic residues" evidence="1">
    <location>
        <begin position="9"/>
        <end position="20"/>
    </location>
</feature>
<evidence type="ECO:0000313" key="2">
    <source>
        <dbReference type="EMBL" id="SFK57277.1"/>
    </source>
</evidence>
<dbReference type="STRING" id="504800.SAMN04488085_102295"/>
<accession>A0A1I4AMX9</accession>
<reference evidence="2 3" key="1">
    <citation type="submission" date="2016-10" db="EMBL/GenBank/DDBJ databases">
        <authorList>
            <person name="de Groot N.N."/>
        </authorList>
    </citation>
    <scope>NUCLEOTIDE SEQUENCE [LARGE SCALE GENOMIC DNA]</scope>
    <source>
        <strain evidence="2 3">DSM 45317</strain>
    </source>
</reference>
<dbReference type="Proteomes" id="UP000199152">
    <property type="component" value="Unassembled WGS sequence"/>
</dbReference>
<organism evidence="2 3">
    <name type="scientific">Geodermatophilus ruber</name>
    <dbReference type="NCBI Taxonomy" id="504800"/>
    <lineage>
        <taxon>Bacteria</taxon>
        <taxon>Bacillati</taxon>
        <taxon>Actinomycetota</taxon>
        <taxon>Actinomycetes</taxon>
        <taxon>Geodermatophilales</taxon>
        <taxon>Geodermatophilaceae</taxon>
        <taxon>Geodermatophilus</taxon>
    </lineage>
</organism>
<dbReference type="InParanoid" id="A0A1I4AMX9"/>
<evidence type="ECO:0000313" key="3">
    <source>
        <dbReference type="Proteomes" id="UP000199152"/>
    </source>
</evidence>
<dbReference type="AlphaFoldDB" id="A0A1I4AMX9"/>
<feature type="region of interest" description="Disordered" evidence="1">
    <location>
        <begin position="1"/>
        <end position="27"/>
    </location>
</feature>
<protein>
    <submittedName>
        <fullName evidence="2">Uncharacterized protein</fullName>
    </submittedName>
</protein>
<proteinExistence type="predicted"/>
<name>A0A1I4AMX9_9ACTN</name>
<sequence>MPAQSAHPLVHRRGPRRRSPALRSPLPAERTSFAAELVRLFDEGHRCFCPECRERARAQELARRAGRRCA</sequence>